<feature type="domain" description="ABC transporter" evidence="6">
    <location>
        <begin position="4"/>
        <end position="232"/>
    </location>
</feature>
<dbReference type="PROSITE" id="PS50893">
    <property type="entry name" value="ABC_TRANSPORTER_2"/>
    <property type="match status" value="1"/>
</dbReference>
<reference evidence="8" key="1">
    <citation type="journal article" date="2019" name="Int. J. Syst. Evol. Microbiol.">
        <title>The Global Catalogue of Microorganisms (GCM) 10K type strain sequencing project: providing services to taxonomists for standard genome sequencing and annotation.</title>
        <authorList>
            <consortium name="The Broad Institute Genomics Platform"/>
            <consortium name="The Broad Institute Genome Sequencing Center for Infectious Disease"/>
            <person name="Wu L."/>
            <person name="Ma J."/>
        </authorList>
    </citation>
    <scope>NUCLEOTIDE SEQUENCE [LARGE SCALE GENOMIC DNA]</scope>
    <source>
        <strain evidence="8">KCTC 52640</strain>
    </source>
</reference>
<dbReference type="InterPro" id="IPR003593">
    <property type="entry name" value="AAA+_ATPase"/>
</dbReference>
<evidence type="ECO:0000256" key="1">
    <source>
        <dbReference type="ARBA" id="ARBA00005417"/>
    </source>
</evidence>
<dbReference type="InterPro" id="IPR027417">
    <property type="entry name" value="P-loop_NTPase"/>
</dbReference>
<evidence type="ECO:0000256" key="5">
    <source>
        <dbReference type="ARBA" id="ARBA00022970"/>
    </source>
</evidence>
<comment type="caution">
    <text evidence="7">The sequence shown here is derived from an EMBL/GenBank/DDBJ whole genome shotgun (WGS) entry which is preliminary data.</text>
</comment>
<accession>A0ABV7ELC4</accession>
<proteinExistence type="inferred from homology"/>
<keyword evidence="2" id="KW-0813">Transport</keyword>
<evidence type="ECO:0000313" key="7">
    <source>
        <dbReference type="EMBL" id="MFC3103509.1"/>
    </source>
</evidence>
<evidence type="ECO:0000259" key="6">
    <source>
        <dbReference type="PROSITE" id="PS50893"/>
    </source>
</evidence>
<dbReference type="CDD" id="cd03224">
    <property type="entry name" value="ABC_TM1139_LivF_branched"/>
    <property type="match status" value="1"/>
</dbReference>
<dbReference type="Gene3D" id="3.40.50.300">
    <property type="entry name" value="P-loop containing nucleotide triphosphate hydrolases"/>
    <property type="match status" value="1"/>
</dbReference>
<evidence type="ECO:0000256" key="2">
    <source>
        <dbReference type="ARBA" id="ARBA00022448"/>
    </source>
</evidence>
<evidence type="ECO:0000256" key="4">
    <source>
        <dbReference type="ARBA" id="ARBA00022840"/>
    </source>
</evidence>
<dbReference type="InterPro" id="IPR017871">
    <property type="entry name" value="ABC_transporter-like_CS"/>
</dbReference>
<keyword evidence="3" id="KW-0547">Nucleotide-binding</keyword>
<evidence type="ECO:0000256" key="3">
    <source>
        <dbReference type="ARBA" id="ARBA00022741"/>
    </source>
</evidence>
<dbReference type="PANTHER" id="PTHR43820">
    <property type="entry name" value="HIGH-AFFINITY BRANCHED-CHAIN AMINO ACID TRANSPORT ATP-BINDING PROTEIN LIVF"/>
    <property type="match status" value="1"/>
</dbReference>
<comment type="similarity">
    <text evidence="1">Belongs to the ABC transporter superfamily.</text>
</comment>
<keyword evidence="5" id="KW-0029">Amino-acid transport</keyword>
<dbReference type="GO" id="GO:0005524">
    <property type="term" value="F:ATP binding"/>
    <property type="evidence" value="ECO:0007669"/>
    <property type="project" value="UniProtKB-KW"/>
</dbReference>
<dbReference type="EMBL" id="JBHRSS010000003">
    <property type="protein sequence ID" value="MFC3103509.1"/>
    <property type="molecule type" value="Genomic_DNA"/>
</dbReference>
<dbReference type="RefSeq" id="WP_380687605.1">
    <property type="nucleotide sequence ID" value="NZ_JBHRSS010000003.1"/>
</dbReference>
<organism evidence="7 8">
    <name type="scientific">Salinisphaera aquimarina</name>
    <dbReference type="NCBI Taxonomy" id="2094031"/>
    <lineage>
        <taxon>Bacteria</taxon>
        <taxon>Pseudomonadati</taxon>
        <taxon>Pseudomonadota</taxon>
        <taxon>Gammaproteobacteria</taxon>
        <taxon>Salinisphaerales</taxon>
        <taxon>Salinisphaeraceae</taxon>
        <taxon>Salinisphaera</taxon>
    </lineage>
</organism>
<keyword evidence="8" id="KW-1185">Reference proteome</keyword>
<dbReference type="Pfam" id="PF00005">
    <property type="entry name" value="ABC_tran"/>
    <property type="match status" value="1"/>
</dbReference>
<sequence>MSLLQVDKLNSYYGDSHVLFDVSMNVERGEVVALLGRNGAGKTTTLESIAGALKPRSGSIRLGDHEVCGRPAFEVARRGLQLVPEERRIFGALTVEENLKLAAFSVTDAEPLSKIYEMFPRLEERRRSGGKTLSGGEQQMLAIARALVRKPEIILLDEPFEGLAPVIVQNLMAVCERIAAEGQTIVVVEQNVYAALKFSHRAYILNNGHVVYEGTPDDLRDKPEILHQYLGV</sequence>
<dbReference type="SMART" id="SM00382">
    <property type="entry name" value="AAA"/>
    <property type="match status" value="1"/>
</dbReference>
<dbReference type="PANTHER" id="PTHR43820:SF2">
    <property type="entry name" value="ABC TRANSPORTER ATP-BINDING PROTEIN"/>
    <property type="match status" value="1"/>
</dbReference>
<dbReference type="Proteomes" id="UP001595462">
    <property type="component" value="Unassembled WGS sequence"/>
</dbReference>
<evidence type="ECO:0000313" key="8">
    <source>
        <dbReference type="Proteomes" id="UP001595462"/>
    </source>
</evidence>
<dbReference type="PROSITE" id="PS00211">
    <property type="entry name" value="ABC_TRANSPORTER_1"/>
    <property type="match status" value="1"/>
</dbReference>
<dbReference type="SUPFAM" id="SSF52540">
    <property type="entry name" value="P-loop containing nucleoside triphosphate hydrolases"/>
    <property type="match status" value="1"/>
</dbReference>
<protein>
    <submittedName>
        <fullName evidence="7">ABC transporter ATP-binding protein</fullName>
    </submittedName>
</protein>
<name>A0ABV7ELC4_9GAMM</name>
<keyword evidence="4 7" id="KW-0067">ATP-binding</keyword>
<dbReference type="InterPro" id="IPR052156">
    <property type="entry name" value="BCAA_Transport_ATP-bd_LivF"/>
</dbReference>
<gene>
    <name evidence="7" type="ORF">ACFOSU_06360</name>
</gene>
<dbReference type="InterPro" id="IPR003439">
    <property type="entry name" value="ABC_transporter-like_ATP-bd"/>
</dbReference>